<dbReference type="GO" id="GO:0016740">
    <property type="term" value="F:transferase activity"/>
    <property type="evidence" value="ECO:0007669"/>
    <property type="project" value="InterPro"/>
</dbReference>
<evidence type="ECO:0000259" key="9">
    <source>
        <dbReference type="SMART" id="SM01383"/>
    </source>
</evidence>
<gene>
    <name evidence="10" type="primary">rpl2</name>
</gene>
<keyword evidence="5 10" id="KW-0689">Ribosomal protein</keyword>
<keyword evidence="4" id="KW-0934">Plastid</keyword>
<dbReference type="Pfam" id="PF03947">
    <property type="entry name" value="Ribosomal_L2_C"/>
    <property type="match status" value="1"/>
</dbReference>
<protein>
    <submittedName>
        <fullName evidence="10">Ribosomal protein L2</fullName>
    </submittedName>
</protein>
<keyword evidence="10" id="KW-0496">Mitochondrion</keyword>
<feature type="domain" description="Large ribosomal subunit protein uL2 C-terminal" evidence="8">
    <location>
        <begin position="115"/>
        <end position="243"/>
    </location>
</feature>
<evidence type="ECO:0000256" key="4">
    <source>
        <dbReference type="ARBA" id="ARBA00022640"/>
    </source>
</evidence>
<sequence>MLLKNKLLKLNNLYSRKPLLKTNNIKGSKNSSGRNNSGKITSFNKGGGHKKKYRKIDFKRDTDSIGIVTSIEYDPNRTSNIASVFDFYKSTYFYILATNNMAVGDIIKSGLISDIKSGHSIQLIKVPVGTLISNIALKEKSKAQISRSAGTFSTIIEVNNKFCKIQLTSGKQKRVSSACFCTIGIVSNQFFFLQKLKKAGRSRWLNKRPKVRGVAMNPIDHPHGGGEGKTSGKKFLSTPWGKPTKGIKTAKSKHKWVDQNGKDLILKKLIC</sequence>
<evidence type="ECO:0000256" key="1">
    <source>
        <dbReference type="ARBA" id="ARBA00004229"/>
    </source>
</evidence>
<dbReference type="Gene3D" id="4.10.950.10">
    <property type="entry name" value="Ribosomal protein L2, domain 3"/>
    <property type="match status" value="1"/>
</dbReference>
<dbReference type="InterPro" id="IPR014722">
    <property type="entry name" value="Rib_uL2_dom2"/>
</dbReference>
<dbReference type="RefSeq" id="YP_010139049.1">
    <property type="nucleotide sequence ID" value="NC_056903.1"/>
</dbReference>
<dbReference type="EMBL" id="MW023083">
    <property type="protein sequence ID" value="QQJ94657.1"/>
    <property type="molecule type" value="Genomic_DNA"/>
</dbReference>
<dbReference type="InterPro" id="IPR022671">
    <property type="entry name" value="Ribosomal_uL2_CS"/>
</dbReference>
<dbReference type="GO" id="GO:0032543">
    <property type="term" value="P:mitochondrial translation"/>
    <property type="evidence" value="ECO:0007669"/>
    <property type="project" value="TreeGrafter"/>
</dbReference>
<dbReference type="SUPFAM" id="SSF50104">
    <property type="entry name" value="Translation proteins SH3-like domain"/>
    <property type="match status" value="1"/>
</dbReference>
<name>A0A7T6UZP3_LITUN</name>
<keyword evidence="6" id="KW-0687">Ribonucleoprotein</keyword>
<dbReference type="GO" id="GO:0009507">
    <property type="term" value="C:chloroplast"/>
    <property type="evidence" value="ECO:0007669"/>
    <property type="project" value="UniProtKB-SubCell"/>
</dbReference>
<evidence type="ECO:0000256" key="5">
    <source>
        <dbReference type="ARBA" id="ARBA00022980"/>
    </source>
</evidence>
<dbReference type="PANTHER" id="PTHR13691:SF5">
    <property type="entry name" value="LARGE RIBOSOMAL SUBUNIT PROTEIN UL2M"/>
    <property type="match status" value="1"/>
</dbReference>
<evidence type="ECO:0000313" key="10">
    <source>
        <dbReference type="EMBL" id="QQJ94657.1"/>
    </source>
</evidence>
<dbReference type="PANTHER" id="PTHR13691">
    <property type="entry name" value="RIBOSOMAL PROTEIN L2"/>
    <property type="match status" value="1"/>
</dbReference>
<dbReference type="PIRSF" id="PIRSF002158">
    <property type="entry name" value="Ribosomal_L2"/>
    <property type="match status" value="1"/>
</dbReference>
<accession>A0A7T6UZP3</accession>
<feature type="compositionally biased region" description="Low complexity" evidence="7">
    <location>
        <begin position="23"/>
        <end position="40"/>
    </location>
</feature>
<feature type="region of interest" description="Disordered" evidence="7">
    <location>
        <begin position="22"/>
        <end position="50"/>
    </location>
</feature>
<dbReference type="Gene3D" id="2.40.50.140">
    <property type="entry name" value="Nucleic acid-binding proteins"/>
    <property type="match status" value="1"/>
</dbReference>
<evidence type="ECO:0000256" key="3">
    <source>
        <dbReference type="ARBA" id="ARBA00022528"/>
    </source>
</evidence>
<dbReference type="GeneID" id="67132404"/>
<organism evidence="10">
    <name type="scientific">Lithodesmium undulatum</name>
    <name type="common">Marine centric diatom</name>
    <dbReference type="NCBI Taxonomy" id="59812"/>
    <lineage>
        <taxon>Eukaryota</taxon>
        <taxon>Sar</taxon>
        <taxon>Stramenopiles</taxon>
        <taxon>Ochrophyta</taxon>
        <taxon>Bacillariophyta</taxon>
        <taxon>Mediophyceae</taxon>
        <taxon>Lithodesmiophycidae</taxon>
        <taxon>Lithodesmiales</taxon>
        <taxon>Lithodesmiaceae</taxon>
        <taxon>Lithodesmium</taxon>
    </lineage>
</organism>
<proteinExistence type="inferred from homology"/>
<dbReference type="InterPro" id="IPR008991">
    <property type="entry name" value="Translation_prot_SH3-like_sf"/>
</dbReference>
<dbReference type="InterPro" id="IPR022669">
    <property type="entry name" value="Ribosomal_uL2_C"/>
</dbReference>
<dbReference type="Gene3D" id="2.30.30.30">
    <property type="match status" value="1"/>
</dbReference>
<dbReference type="InterPro" id="IPR012340">
    <property type="entry name" value="NA-bd_OB-fold"/>
</dbReference>
<feature type="region of interest" description="Disordered" evidence="7">
    <location>
        <begin position="214"/>
        <end position="238"/>
    </location>
</feature>
<dbReference type="PROSITE" id="PS00467">
    <property type="entry name" value="RIBOSOMAL_L2"/>
    <property type="match status" value="1"/>
</dbReference>
<dbReference type="InterPro" id="IPR022666">
    <property type="entry name" value="Ribosomal_uL2_RNA-bd_dom"/>
</dbReference>
<dbReference type="AlphaFoldDB" id="A0A7T6UZP3"/>
<dbReference type="FunFam" id="4.10.950.10:FF:000001">
    <property type="entry name" value="50S ribosomal protein L2"/>
    <property type="match status" value="1"/>
</dbReference>
<dbReference type="InterPro" id="IPR005880">
    <property type="entry name" value="Ribosomal_uL2_bac/org-type"/>
</dbReference>
<evidence type="ECO:0000256" key="2">
    <source>
        <dbReference type="ARBA" id="ARBA00005636"/>
    </source>
</evidence>
<dbReference type="GO" id="GO:0003723">
    <property type="term" value="F:RNA binding"/>
    <property type="evidence" value="ECO:0007669"/>
    <property type="project" value="InterPro"/>
</dbReference>
<dbReference type="GO" id="GO:0003735">
    <property type="term" value="F:structural constituent of ribosome"/>
    <property type="evidence" value="ECO:0007669"/>
    <property type="project" value="InterPro"/>
</dbReference>
<dbReference type="InterPro" id="IPR014726">
    <property type="entry name" value="Ribosomal_uL2_dom3"/>
</dbReference>
<comment type="similarity">
    <text evidence="2">Belongs to the universal ribosomal protein uL2 family.</text>
</comment>
<geneLocation type="mitochondrion" evidence="10"/>
<comment type="subcellular location">
    <subcellularLocation>
        <location evidence="1">Plastid</location>
        <location evidence="1">Chloroplast</location>
    </subcellularLocation>
</comment>
<evidence type="ECO:0000256" key="6">
    <source>
        <dbReference type="ARBA" id="ARBA00023274"/>
    </source>
</evidence>
<dbReference type="SMART" id="SM01382">
    <property type="entry name" value="Ribosomal_L2_C"/>
    <property type="match status" value="1"/>
</dbReference>
<dbReference type="GO" id="GO:0005762">
    <property type="term" value="C:mitochondrial large ribosomal subunit"/>
    <property type="evidence" value="ECO:0007669"/>
    <property type="project" value="TreeGrafter"/>
</dbReference>
<dbReference type="InterPro" id="IPR002171">
    <property type="entry name" value="Ribosomal_uL2"/>
</dbReference>
<dbReference type="Pfam" id="PF00181">
    <property type="entry name" value="Ribosomal_L2_N"/>
    <property type="match status" value="1"/>
</dbReference>
<keyword evidence="3" id="KW-0150">Chloroplast</keyword>
<dbReference type="NCBIfam" id="TIGR01171">
    <property type="entry name" value="rplB_bact"/>
    <property type="match status" value="1"/>
</dbReference>
<reference evidence="10" key="1">
    <citation type="journal article" date="2021" name="J. Appl. Phycol.">
        <title>Mitochondrial genome of the harmful algal bloom species Odontella regia (Mediophyceae, Bacillariophyta).</title>
        <authorList>
            <person name="Wang Y."/>
            <person name="Chen Y."/>
            <person name="Wang J."/>
            <person name="Liu F."/>
            <person name="Chen N."/>
        </authorList>
    </citation>
    <scope>NUCLEOTIDE SEQUENCE</scope>
</reference>
<evidence type="ECO:0000259" key="8">
    <source>
        <dbReference type="SMART" id="SM01382"/>
    </source>
</evidence>
<dbReference type="SUPFAM" id="SSF50249">
    <property type="entry name" value="Nucleic acid-binding proteins"/>
    <property type="match status" value="1"/>
</dbReference>
<evidence type="ECO:0000256" key="7">
    <source>
        <dbReference type="SAM" id="MobiDB-lite"/>
    </source>
</evidence>
<dbReference type="SMART" id="SM01383">
    <property type="entry name" value="Ribosomal_L2"/>
    <property type="match status" value="1"/>
</dbReference>
<feature type="domain" description="Large ribosomal subunit protein uL2 RNA-binding" evidence="9">
    <location>
        <begin position="33"/>
        <end position="109"/>
    </location>
</feature>